<reference evidence="3" key="1">
    <citation type="journal article" date="2009" name="PLoS Genet.">
        <title>Organised genome dynamics in the Escherichia coli species results in highly diverse adaptive paths.</title>
        <authorList>
            <person name="Touchon M."/>
            <person name="Hoede C."/>
            <person name="Tenaillon O."/>
            <person name="Barbe V."/>
            <person name="Baeriswyl S."/>
            <person name="Bidet P."/>
            <person name="Bingen E."/>
            <person name="Bonacorsi S."/>
            <person name="Bouchier C."/>
            <person name="Bouvet O."/>
            <person name="Calteau A."/>
            <person name="Chiapello H."/>
            <person name="Clermont O."/>
            <person name="Cruveiller S."/>
            <person name="Danchin A."/>
            <person name="Diard M."/>
            <person name="Dossat C."/>
            <person name="Karoui M.E."/>
            <person name="Frapy E."/>
            <person name="Garry L."/>
            <person name="Ghigo J.M."/>
            <person name="Gilles A.M."/>
            <person name="Johnson J."/>
            <person name="Le Bouguenec C."/>
            <person name="Lescat M."/>
            <person name="Mangenot S."/>
            <person name="Martinez-Jehanne V."/>
            <person name="Matic I."/>
            <person name="Nassif X."/>
            <person name="Oztas S."/>
            <person name="Petit M.A."/>
            <person name="Pichon C."/>
            <person name="Rouy Z."/>
            <person name="Ruf C.S."/>
            <person name="Schneider D."/>
            <person name="Tourret J."/>
            <person name="Vacherie B."/>
            <person name="Vallenet D."/>
            <person name="Medigue C."/>
            <person name="Rocha E.P.C."/>
            <person name="Denamur E."/>
        </authorList>
    </citation>
    <scope>NUCLEOTIDE SEQUENCE [LARGE SCALE GENOMIC DNA]</scope>
    <source>
        <strain evidence="3">ATCC 35469 / DSM 13698 / BCRC 15582 / CCUG 18766 / IAM 14443 / JCM 21226 / LMG 7866 / NBRC 102419 / NCTC 12128 / CDC 0568-73</strain>
    </source>
</reference>
<protein>
    <recommendedName>
        <fullName evidence="1">UPF0386 protein YjhX</fullName>
    </recommendedName>
</protein>
<dbReference type="InterPro" id="IPR018654">
    <property type="entry name" value="YjhX_toxin"/>
</dbReference>
<dbReference type="HAMAP" id="MF_00827">
    <property type="entry name" value="UPF0386"/>
    <property type="match status" value="1"/>
</dbReference>
<organism evidence="2 3">
    <name type="scientific">Escherichia fergusonii (strain ATCC 35469 / DSM 13698 / CCUG 18766 / IAM 14443 / JCM 21226 / LMG 7866 / NBRC 102419 / NCTC 12128 / CDC 0568-73)</name>
    <dbReference type="NCBI Taxonomy" id="585054"/>
    <lineage>
        <taxon>Bacteria</taxon>
        <taxon>Pseudomonadati</taxon>
        <taxon>Pseudomonadota</taxon>
        <taxon>Gammaproteobacteria</taxon>
        <taxon>Enterobacterales</taxon>
        <taxon>Enterobacteriaceae</taxon>
        <taxon>Escherichia</taxon>
    </lineage>
</organism>
<comment type="similarity">
    <text evidence="1">Belongs to the UPF0386 family.</text>
</comment>
<name>B7LT21_ESCF3</name>
<dbReference type="Proteomes" id="UP000000745">
    <property type="component" value="Chromosome"/>
</dbReference>
<dbReference type="NCBIfam" id="NF010240">
    <property type="entry name" value="PRK13687.1"/>
    <property type="match status" value="1"/>
</dbReference>
<sequence>MSTTLCLRVLHMMMKQVSSMNLSRQEQRTLHVLAKGGRIAHLRDASGRVTAVECYSRDGLLLTDCTLAVFKKLKTKRLIKSVNGQPYRINTSGLQNVRAQLDNR</sequence>
<dbReference type="KEGG" id="efe:EFER_0424"/>
<evidence type="ECO:0000313" key="2">
    <source>
        <dbReference type="EMBL" id="CAQ87984.1"/>
    </source>
</evidence>
<evidence type="ECO:0000256" key="1">
    <source>
        <dbReference type="HAMAP-Rule" id="MF_00827"/>
    </source>
</evidence>
<proteinExistence type="inferred from homology"/>
<evidence type="ECO:0000313" key="3">
    <source>
        <dbReference type="Proteomes" id="UP000000745"/>
    </source>
</evidence>
<dbReference type="Pfam" id="PF09857">
    <property type="entry name" value="YjhX_toxin"/>
    <property type="match status" value="1"/>
</dbReference>
<keyword evidence="3" id="KW-1185">Reference proteome</keyword>
<gene>
    <name evidence="1 2" type="primary">yjhX</name>
    <name evidence="2" type="ordered locus">EFER_0424</name>
</gene>
<dbReference type="EMBL" id="CU928158">
    <property type="protein sequence ID" value="CAQ87984.1"/>
    <property type="molecule type" value="Genomic_DNA"/>
</dbReference>
<accession>B7LT21</accession>
<dbReference type="HOGENOM" id="CLU_164736_0_0_6"/>
<dbReference type="AlphaFoldDB" id="B7LT21"/>